<feature type="domain" description="DUF7059" evidence="6">
    <location>
        <begin position="35"/>
        <end position="123"/>
    </location>
</feature>
<dbReference type="Proteomes" id="UP000580797">
    <property type="component" value="Unassembled WGS sequence"/>
</dbReference>
<dbReference type="AlphaFoldDB" id="A0A7W8X0Y2"/>
<evidence type="ECO:0000256" key="1">
    <source>
        <dbReference type="ARBA" id="ARBA00006149"/>
    </source>
</evidence>
<dbReference type="InterPro" id="IPR002052">
    <property type="entry name" value="DNA_methylase_N6_adenine_CS"/>
</dbReference>
<dbReference type="InterPro" id="IPR055487">
    <property type="entry name" value="DUF7059"/>
</dbReference>
<evidence type="ECO:0000256" key="3">
    <source>
        <dbReference type="ARBA" id="ARBA00022679"/>
    </source>
</evidence>
<sequence>MTFSSSASPEFAAVPDAPASGDVVLLDALAAELERARFDYDGIEAFLGREEFAALDRDQTVPARRVIAREFQNPTPNPLAVFLSLFLLGDEVNAALVGDAFPTLGVEGLEELRLIEWTDFGVRSTVDLRPFASDTTEIWVASDLGSSQSSGALRTDYVLGIGQASLTLARFVNREPVQHALDLGTGCGIQTFHLLEHSERVTATDISDRALAYTRFNVLLNRRTWGLEPRDLKRGGRLHLVKGDMLKPVAGERFDLVVTNPPFVITPRVPGRDVYTYRDGGRPGDRLVGELIRDVPTVLAPHGNVYMLANWEISGEGEDLSQMDWRERPQEWVAAARSAGHDLDAWFIQRDQANGYEYAETWLRDAAEARDPQLYADRYGQYLDDFAARSVAGVGFGLVWLRARGGAVDRFEEVLHPLEEPIGPAFAAAVERADQAAQWDVTHALQDQFFAIPEDVTEERHQRPGSEHPSVILLRQGSGFRRSTILTSEAAGFVSACDGELSAGVLAQAIATLSPDIAEEDEPAFIDNLLAQIEHLFLMGFLHVTHG</sequence>
<keyword evidence="2 7" id="KW-0489">Methyltransferase</keyword>
<proteinExistence type="inferred from homology"/>
<dbReference type="InterPro" id="IPR029063">
    <property type="entry name" value="SAM-dependent_MTases_sf"/>
</dbReference>
<dbReference type="PANTHER" id="PTHR45875:SF1">
    <property type="entry name" value="METHYLTRANSFERASE N6AMT1"/>
    <property type="match status" value="1"/>
</dbReference>
<dbReference type="GO" id="GO:0032259">
    <property type="term" value="P:methylation"/>
    <property type="evidence" value="ECO:0007669"/>
    <property type="project" value="UniProtKB-KW"/>
</dbReference>
<dbReference type="InterPro" id="IPR052190">
    <property type="entry name" value="Euk-Arch_PrmC-MTase"/>
</dbReference>
<evidence type="ECO:0000313" key="7">
    <source>
        <dbReference type="EMBL" id="MBB5513333.1"/>
    </source>
</evidence>
<dbReference type="EMBL" id="JACHDR010000001">
    <property type="protein sequence ID" value="MBB5513333.1"/>
    <property type="molecule type" value="Genomic_DNA"/>
</dbReference>
<name>A0A7W8X0Y2_9MICC</name>
<dbReference type="RefSeq" id="WP_183665601.1">
    <property type="nucleotide sequence ID" value="NZ_BAAARH010000002.1"/>
</dbReference>
<evidence type="ECO:0000259" key="5">
    <source>
        <dbReference type="Pfam" id="PF05175"/>
    </source>
</evidence>
<dbReference type="PANTHER" id="PTHR45875">
    <property type="entry name" value="METHYLTRANSFERASE N6AMT1"/>
    <property type="match status" value="1"/>
</dbReference>
<dbReference type="GO" id="GO:0008276">
    <property type="term" value="F:protein methyltransferase activity"/>
    <property type="evidence" value="ECO:0007669"/>
    <property type="project" value="TreeGrafter"/>
</dbReference>
<comment type="caution">
    <text evidence="7">The sequence shown here is derived from an EMBL/GenBank/DDBJ whole genome shotgun (WGS) entry which is preliminary data.</text>
</comment>
<dbReference type="CDD" id="cd02440">
    <property type="entry name" value="AdoMet_MTases"/>
    <property type="match status" value="1"/>
</dbReference>
<dbReference type="GO" id="GO:0035657">
    <property type="term" value="C:eRF1 methyltransferase complex"/>
    <property type="evidence" value="ECO:0007669"/>
    <property type="project" value="TreeGrafter"/>
</dbReference>
<keyword evidence="3" id="KW-0808">Transferase</keyword>
<comment type="similarity">
    <text evidence="1">Belongs to the eukaryotic/archaeal PrmC-related family.</text>
</comment>
<keyword evidence="4" id="KW-0949">S-adenosyl-L-methionine</keyword>
<dbReference type="PROSITE" id="PS00092">
    <property type="entry name" value="N6_MTASE"/>
    <property type="match status" value="1"/>
</dbReference>
<dbReference type="Gene3D" id="3.40.50.150">
    <property type="entry name" value="Vaccinia Virus protein VP39"/>
    <property type="match status" value="1"/>
</dbReference>
<reference evidence="7 8" key="1">
    <citation type="submission" date="2020-08" db="EMBL/GenBank/DDBJ databases">
        <title>Sequencing the genomes of 1000 actinobacteria strains.</title>
        <authorList>
            <person name="Klenk H.-P."/>
        </authorList>
    </citation>
    <scope>NUCLEOTIDE SEQUENCE [LARGE SCALE GENOMIC DNA]</scope>
    <source>
        <strain evidence="7 8">DSM 105783</strain>
    </source>
</reference>
<evidence type="ECO:0000259" key="6">
    <source>
        <dbReference type="Pfam" id="PF23186"/>
    </source>
</evidence>
<protein>
    <submittedName>
        <fullName evidence="7">Methylase of polypeptide subunit release factors</fullName>
    </submittedName>
</protein>
<feature type="domain" description="Methyltransferase small" evidence="5">
    <location>
        <begin position="163"/>
        <end position="265"/>
    </location>
</feature>
<organism evidence="7 8">
    <name type="scientific">Neomicrococcus aestuarii</name>
    <dbReference type="NCBI Taxonomy" id="556325"/>
    <lineage>
        <taxon>Bacteria</taxon>
        <taxon>Bacillati</taxon>
        <taxon>Actinomycetota</taxon>
        <taxon>Actinomycetes</taxon>
        <taxon>Micrococcales</taxon>
        <taxon>Micrococcaceae</taxon>
        <taxon>Neomicrococcus</taxon>
    </lineage>
</organism>
<dbReference type="Pfam" id="PF05175">
    <property type="entry name" value="MTS"/>
    <property type="match status" value="1"/>
</dbReference>
<dbReference type="InterPro" id="IPR007848">
    <property type="entry name" value="Small_mtfrase_dom"/>
</dbReference>
<gene>
    <name evidence="7" type="ORF">HD598_002020</name>
</gene>
<evidence type="ECO:0000313" key="8">
    <source>
        <dbReference type="Proteomes" id="UP000580797"/>
    </source>
</evidence>
<dbReference type="GO" id="GO:0003676">
    <property type="term" value="F:nucleic acid binding"/>
    <property type="evidence" value="ECO:0007669"/>
    <property type="project" value="InterPro"/>
</dbReference>
<dbReference type="SUPFAM" id="SSF53335">
    <property type="entry name" value="S-adenosyl-L-methionine-dependent methyltransferases"/>
    <property type="match status" value="1"/>
</dbReference>
<evidence type="ECO:0000256" key="2">
    <source>
        <dbReference type="ARBA" id="ARBA00022603"/>
    </source>
</evidence>
<accession>A0A7W8X0Y2</accession>
<evidence type="ECO:0000256" key="4">
    <source>
        <dbReference type="ARBA" id="ARBA00022691"/>
    </source>
</evidence>
<dbReference type="Pfam" id="PF23186">
    <property type="entry name" value="DUF7059"/>
    <property type="match status" value="1"/>
</dbReference>
<dbReference type="GO" id="GO:0008170">
    <property type="term" value="F:N-methyltransferase activity"/>
    <property type="evidence" value="ECO:0007669"/>
    <property type="project" value="UniProtKB-ARBA"/>
</dbReference>
<dbReference type="GO" id="GO:0008757">
    <property type="term" value="F:S-adenosylmethionine-dependent methyltransferase activity"/>
    <property type="evidence" value="ECO:0007669"/>
    <property type="project" value="TreeGrafter"/>
</dbReference>